<dbReference type="EMBL" id="APPO01000016">
    <property type="protein sequence ID" value="ENV36462.1"/>
    <property type="molecule type" value="Genomic_DNA"/>
</dbReference>
<dbReference type="eggNOG" id="ENOG5031RK0">
    <property type="taxonomic scope" value="Bacteria"/>
</dbReference>
<organism evidence="2 3">
    <name type="scientific">Acinetobacter venetianus (strain ATCC 31012 / DSM 23050 / BCRC 14357 / CCUG 45561 / CIP 110063 / KCTC 2702 / LMG 19082 / RAG-1)</name>
    <dbReference type="NCBI Taxonomy" id="1191460"/>
    <lineage>
        <taxon>Bacteria</taxon>
        <taxon>Pseudomonadati</taxon>
        <taxon>Pseudomonadota</taxon>
        <taxon>Gammaproteobacteria</taxon>
        <taxon>Moraxellales</taxon>
        <taxon>Moraxellaceae</taxon>
        <taxon>Acinetobacter</taxon>
    </lineage>
</organism>
<dbReference type="Proteomes" id="UP000018445">
    <property type="component" value="Unassembled WGS sequence"/>
</dbReference>
<feature type="transmembrane region" description="Helical" evidence="1">
    <location>
        <begin position="73"/>
        <end position="102"/>
    </location>
</feature>
<proteinExistence type="predicted"/>
<keyword evidence="1" id="KW-1133">Transmembrane helix</keyword>
<accession>N8YI42</accession>
<keyword evidence="1" id="KW-0472">Membrane</keyword>
<name>N8YI42_ACIVR</name>
<evidence type="ECO:0000313" key="3">
    <source>
        <dbReference type="Proteomes" id="UP000018445"/>
    </source>
</evidence>
<dbReference type="HOGENOM" id="CLU_166581_0_0_6"/>
<comment type="caution">
    <text evidence="2">The sequence shown here is derived from an EMBL/GenBank/DDBJ whole genome shotgun (WGS) entry which is preliminary data.</text>
</comment>
<dbReference type="AlphaFoldDB" id="N8YI42"/>
<reference evidence="2 3" key="1">
    <citation type="submission" date="2013-02" db="EMBL/GenBank/DDBJ databases">
        <title>The Genome Sequence of Acinetobacter venetianus CIP 110063.</title>
        <authorList>
            <consortium name="The Broad Institute Genome Sequencing Platform"/>
            <consortium name="The Broad Institute Genome Sequencing Center for Infectious Disease"/>
            <person name="Cerqueira G."/>
            <person name="Feldgarden M."/>
            <person name="Courvalin P."/>
            <person name="Perichon B."/>
            <person name="Grillot-Courvalin C."/>
            <person name="Clermont D."/>
            <person name="Rocha E."/>
            <person name="Yoon E.-J."/>
            <person name="Nemec A."/>
            <person name="Walker B."/>
            <person name="Young S.K."/>
            <person name="Zeng Q."/>
            <person name="Gargeya S."/>
            <person name="Fitzgerald M."/>
            <person name="Haas B."/>
            <person name="Abouelleil A."/>
            <person name="Alvarado L."/>
            <person name="Arachchi H.M."/>
            <person name="Berlin A.M."/>
            <person name="Chapman S.B."/>
            <person name="Dewar J."/>
            <person name="Goldberg J."/>
            <person name="Griggs A."/>
            <person name="Gujja S."/>
            <person name="Hansen M."/>
            <person name="Howarth C."/>
            <person name="Imamovic A."/>
            <person name="Larimer J."/>
            <person name="McCowan C."/>
            <person name="Murphy C."/>
            <person name="Neiman D."/>
            <person name="Pearson M."/>
            <person name="Priest M."/>
            <person name="Roberts A."/>
            <person name="Saif S."/>
            <person name="Shea T."/>
            <person name="Sisk P."/>
            <person name="Sykes S."/>
            <person name="Wortman J."/>
            <person name="Nusbaum C."/>
            <person name="Birren B."/>
        </authorList>
    </citation>
    <scope>NUCLEOTIDE SEQUENCE [LARGE SCALE GENOMIC DNA]</scope>
    <source>
        <strain evidence="3">ATCC 31012 / DSM 23050 / BCRC 14357 / CCUG 45561 / CIP 110063 / KCTC 2702 / LMG 19082 / RAG-1</strain>
    </source>
</reference>
<evidence type="ECO:0000256" key="1">
    <source>
        <dbReference type="SAM" id="Phobius"/>
    </source>
</evidence>
<dbReference type="PATRIC" id="fig|1191460.12.peg.2406"/>
<keyword evidence="3" id="KW-1185">Reference proteome</keyword>
<sequence length="119" mass="13645">MVTQLMALVLLFFKSISYPRFGLITLFIYKAVYRFYVDIPQYSIGSFLGVCALIFAHFICAKSVKTGSTSSRFGSIFMTVFMLNNFPIGTVIAVMMLFFSLFKWEKDSTFKLPIELQKN</sequence>
<protein>
    <submittedName>
        <fullName evidence="2">Uncharacterized protein</fullName>
    </submittedName>
</protein>
<keyword evidence="1" id="KW-0812">Transmembrane</keyword>
<evidence type="ECO:0000313" key="2">
    <source>
        <dbReference type="EMBL" id="ENV36462.1"/>
    </source>
</evidence>
<gene>
    <name evidence="2" type="ORF">F959_02406</name>
</gene>
<feature type="transmembrane region" description="Helical" evidence="1">
    <location>
        <begin position="41"/>
        <end position="61"/>
    </location>
</feature>